<feature type="compositionally biased region" description="Polar residues" evidence="1">
    <location>
        <begin position="32"/>
        <end position="45"/>
    </location>
</feature>
<evidence type="ECO:0000256" key="1">
    <source>
        <dbReference type="SAM" id="MobiDB-lite"/>
    </source>
</evidence>
<accession>A0A9X2BHD3</accession>
<organism evidence="2 3">
    <name type="scientific">Vibrio amylolyticus</name>
    <dbReference type="NCBI Taxonomy" id="2847292"/>
    <lineage>
        <taxon>Bacteria</taxon>
        <taxon>Pseudomonadati</taxon>
        <taxon>Pseudomonadota</taxon>
        <taxon>Gammaproteobacteria</taxon>
        <taxon>Vibrionales</taxon>
        <taxon>Vibrionaceae</taxon>
        <taxon>Vibrio</taxon>
    </lineage>
</organism>
<feature type="region of interest" description="Disordered" evidence="1">
    <location>
        <begin position="12"/>
        <end position="45"/>
    </location>
</feature>
<evidence type="ECO:0000313" key="2">
    <source>
        <dbReference type="EMBL" id="MCK6263689.1"/>
    </source>
</evidence>
<dbReference type="EMBL" id="JAJHVV010000006">
    <property type="protein sequence ID" value="MCK6263689.1"/>
    <property type="molecule type" value="Genomic_DNA"/>
</dbReference>
<keyword evidence="3" id="KW-1185">Reference proteome</keyword>
<comment type="caution">
    <text evidence="2">The sequence shown here is derived from an EMBL/GenBank/DDBJ whole genome shotgun (WGS) entry which is preliminary data.</text>
</comment>
<reference evidence="2" key="1">
    <citation type="submission" date="2021-11" db="EMBL/GenBank/DDBJ databases">
        <title>Vibrio ZSDE26 sp. nov. and Vibrio ZSDZ34 sp. nov., isolated from coastal seawater in Qingdao.</title>
        <authorList>
            <person name="Zhang P."/>
        </authorList>
    </citation>
    <scope>NUCLEOTIDE SEQUENCE</scope>
    <source>
        <strain evidence="2">ZSDE26</strain>
    </source>
</reference>
<name>A0A9X2BHD3_9VIBR</name>
<gene>
    <name evidence="2" type="ORF">KP803_10435</name>
</gene>
<proteinExistence type="predicted"/>
<evidence type="ECO:0000313" key="3">
    <source>
        <dbReference type="Proteomes" id="UP001139559"/>
    </source>
</evidence>
<sequence>MTINKYFVFVPRDVENQSHNEQNNSSKRESQRQAMVQSAQKEGGL</sequence>
<dbReference type="Proteomes" id="UP001139559">
    <property type="component" value="Unassembled WGS sequence"/>
</dbReference>
<protein>
    <submittedName>
        <fullName evidence="2">Uncharacterized protein</fullName>
    </submittedName>
</protein>
<dbReference type="RefSeq" id="WP_248008779.1">
    <property type="nucleotide sequence ID" value="NZ_JAJHVV010000006.1"/>
</dbReference>
<dbReference type="AlphaFoldDB" id="A0A9X2BHD3"/>